<dbReference type="GO" id="GO:0016757">
    <property type="term" value="F:glycosyltransferase activity"/>
    <property type="evidence" value="ECO:0007669"/>
    <property type="project" value="InterPro"/>
</dbReference>
<dbReference type="SUPFAM" id="SSF53756">
    <property type="entry name" value="UDP-Glycosyltransferase/glycogen phosphorylase"/>
    <property type="match status" value="1"/>
</dbReference>
<evidence type="ECO:0000259" key="1">
    <source>
        <dbReference type="Pfam" id="PF00534"/>
    </source>
</evidence>
<keyword evidence="3" id="KW-0808">Transferase</keyword>
<accession>A0A1M7HC73</accession>
<proteinExistence type="predicted"/>
<gene>
    <name evidence="3" type="ORF">SAMN05878437_2029</name>
</gene>
<reference evidence="3 4" key="1">
    <citation type="submission" date="2016-11" db="EMBL/GenBank/DDBJ databases">
        <authorList>
            <person name="Jaros S."/>
            <person name="Januszkiewicz K."/>
            <person name="Wedrychowicz H."/>
        </authorList>
    </citation>
    <scope>NUCLEOTIDE SEQUENCE [LARGE SCALE GENOMIC DNA]</scope>
    <source>
        <strain evidence="3 4">ACAM 12</strain>
    </source>
</reference>
<evidence type="ECO:0000313" key="3">
    <source>
        <dbReference type="EMBL" id="SHM25923.1"/>
    </source>
</evidence>
<dbReference type="InterPro" id="IPR001296">
    <property type="entry name" value="Glyco_trans_1"/>
</dbReference>
<dbReference type="Pfam" id="PF13439">
    <property type="entry name" value="Glyco_transf_4"/>
    <property type="match status" value="1"/>
</dbReference>
<dbReference type="CDD" id="cd03811">
    <property type="entry name" value="GT4_GT28_WabH-like"/>
    <property type="match status" value="1"/>
</dbReference>
<dbReference type="STRING" id="29571.SAMN05878437_2029"/>
<dbReference type="InterPro" id="IPR028098">
    <property type="entry name" value="Glyco_trans_4-like_N"/>
</dbReference>
<dbReference type="PANTHER" id="PTHR12526">
    <property type="entry name" value="GLYCOSYLTRANSFERASE"/>
    <property type="match status" value="1"/>
</dbReference>
<name>A0A1M7HC73_9GAMM</name>
<dbReference type="FunCoup" id="A0A1M7HC73">
    <property type="interactions" value="41"/>
</dbReference>
<organism evidence="3 4">
    <name type="scientific">Vreelandella subglaciescola</name>
    <dbReference type="NCBI Taxonomy" id="29571"/>
    <lineage>
        <taxon>Bacteria</taxon>
        <taxon>Pseudomonadati</taxon>
        <taxon>Pseudomonadota</taxon>
        <taxon>Gammaproteobacteria</taxon>
        <taxon>Oceanospirillales</taxon>
        <taxon>Halomonadaceae</taxon>
        <taxon>Vreelandella</taxon>
    </lineage>
</organism>
<dbReference type="OrthoDB" id="9792269at2"/>
<dbReference type="Gene3D" id="3.40.50.2000">
    <property type="entry name" value="Glycogen Phosphorylase B"/>
    <property type="match status" value="2"/>
</dbReference>
<dbReference type="AlphaFoldDB" id="A0A1M7HC73"/>
<feature type="domain" description="Glycosyl transferase family 1" evidence="1">
    <location>
        <begin position="196"/>
        <end position="349"/>
    </location>
</feature>
<sequence length="375" mass="42474">MSELTKLDNEKIRLLFFFSGTGRFRYGVAEVFRHVLNGLDKERYEPYLVITGTLEEPVDDLSDAVEVIELGRVGLKKAFFPLVRVIRQIRPDVVVSAMEHPNALAVVARLVARRPCKLLLTSHNVLTPRLQYMWSRREGHIILRAIRLTYPYADHVVCVSEAVRQDLHTHVPRLERSSVIHNPVLSQAKLPDPSFECKEQGLIVTSSRLTGYKRVDEVIRALQLLDDHFHLIVLGDGPERARLEALVTELDLNDRVEFMGYVDDPFAYYRQAEIFILPSMWEGFGNVLIESMACGCQVVANGSAWAPPEVLGHGDYGFLYEGGDPEKLASAIREAADHPKPQGKLLEYAGRFTDQRAAREYEALFDSLLDQAQFT</sequence>
<feature type="domain" description="Glycosyltransferase subfamily 4-like N-terminal" evidence="2">
    <location>
        <begin position="27"/>
        <end position="184"/>
    </location>
</feature>
<dbReference type="PANTHER" id="PTHR12526:SF630">
    <property type="entry name" value="GLYCOSYLTRANSFERASE"/>
    <property type="match status" value="1"/>
</dbReference>
<keyword evidence="4" id="KW-1185">Reference proteome</keyword>
<dbReference type="InParanoid" id="A0A1M7HC73"/>
<dbReference type="GO" id="GO:1901135">
    <property type="term" value="P:carbohydrate derivative metabolic process"/>
    <property type="evidence" value="ECO:0007669"/>
    <property type="project" value="UniProtKB-ARBA"/>
</dbReference>
<dbReference type="EMBL" id="LT670847">
    <property type="protein sequence ID" value="SHM25923.1"/>
    <property type="molecule type" value="Genomic_DNA"/>
</dbReference>
<dbReference type="Pfam" id="PF00534">
    <property type="entry name" value="Glycos_transf_1"/>
    <property type="match status" value="1"/>
</dbReference>
<protein>
    <submittedName>
        <fullName evidence="3">Glycosyltransferase involved in cell wall bisynthesis</fullName>
    </submittedName>
</protein>
<evidence type="ECO:0000313" key="4">
    <source>
        <dbReference type="Proteomes" id="UP000190911"/>
    </source>
</evidence>
<dbReference type="Proteomes" id="UP000190911">
    <property type="component" value="Chromosome I"/>
</dbReference>
<evidence type="ECO:0000259" key="2">
    <source>
        <dbReference type="Pfam" id="PF13439"/>
    </source>
</evidence>